<dbReference type="InterPro" id="IPR043502">
    <property type="entry name" value="DNA/RNA_pol_sf"/>
</dbReference>
<dbReference type="PANTHER" id="PTHR34072:SF52">
    <property type="entry name" value="RIBONUCLEASE H"/>
    <property type="match status" value="1"/>
</dbReference>
<evidence type="ECO:0000256" key="7">
    <source>
        <dbReference type="SAM" id="MobiDB-lite"/>
    </source>
</evidence>
<keyword evidence="3" id="KW-0540">Nuclease</keyword>
<keyword evidence="10" id="KW-1185">Reference proteome</keyword>
<keyword evidence="5" id="KW-0378">Hydrolase</keyword>
<evidence type="ECO:0000313" key="10">
    <source>
        <dbReference type="Proteomes" id="UP001151760"/>
    </source>
</evidence>
<reference evidence="9" key="1">
    <citation type="journal article" date="2022" name="Int. J. Mol. Sci.">
        <title>Draft Genome of Tanacetum Coccineum: Genomic Comparison of Closely Related Tanacetum-Family Plants.</title>
        <authorList>
            <person name="Yamashiro T."/>
            <person name="Shiraishi A."/>
            <person name="Nakayama K."/>
            <person name="Satake H."/>
        </authorList>
    </citation>
    <scope>NUCLEOTIDE SEQUENCE</scope>
</reference>
<dbReference type="InterPro" id="IPR041373">
    <property type="entry name" value="RT_RNaseH"/>
</dbReference>
<evidence type="ECO:0000256" key="6">
    <source>
        <dbReference type="ARBA" id="ARBA00022918"/>
    </source>
</evidence>
<accession>A0ABQ4YPJ1</accession>
<keyword evidence="4" id="KW-0255">Endonuclease</keyword>
<feature type="region of interest" description="Disordered" evidence="7">
    <location>
        <begin position="1"/>
        <end position="20"/>
    </location>
</feature>
<dbReference type="GO" id="GO:0003964">
    <property type="term" value="F:RNA-directed DNA polymerase activity"/>
    <property type="evidence" value="ECO:0007669"/>
    <property type="project" value="UniProtKB-KW"/>
</dbReference>
<keyword evidence="2" id="KW-0548">Nucleotidyltransferase</keyword>
<proteinExistence type="predicted"/>
<dbReference type="Proteomes" id="UP001151760">
    <property type="component" value="Unassembled WGS sequence"/>
</dbReference>
<gene>
    <name evidence="9" type="ORF">Tco_0728797</name>
</gene>
<reference evidence="9" key="2">
    <citation type="submission" date="2022-01" db="EMBL/GenBank/DDBJ databases">
        <authorList>
            <person name="Yamashiro T."/>
            <person name="Shiraishi A."/>
            <person name="Satake H."/>
            <person name="Nakayama K."/>
        </authorList>
    </citation>
    <scope>NUCLEOTIDE SEQUENCE</scope>
</reference>
<evidence type="ECO:0000256" key="1">
    <source>
        <dbReference type="ARBA" id="ARBA00022679"/>
    </source>
</evidence>
<protein>
    <submittedName>
        <fullName evidence="9">Reverse transcriptase domain-containing protein</fullName>
    </submittedName>
</protein>
<dbReference type="Pfam" id="PF17917">
    <property type="entry name" value="RT_RNaseH"/>
    <property type="match status" value="1"/>
</dbReference>
<name>A0ABQ4YPJ1_9ASTR</name>
<evidence type="ECO:0000256" key="4">
    <source>
        <dbReference type="ARBA" id="ARBA00022759"/>
    </source>
</evidence>
<comment type="caution">
    <text evidence="9">The sequence shown here is derived from an EMBL/GenBank/DDBJ whole genome shotgun (WGS) entry which is preliminary data.</text>
</comment>
<feature type="domain" description="Reverse transcriptase RNase H-like" evidence="8">
    <location>
        <begin position="71"/>
        <end position="167"/>
    </location>
</feature>
<evidence type="ECO:0000256" key="5">
    <source>
        <dbReference type="ARBA" id="ARBA00022801"/>
    </source>
</evidence>
<dbReference type="CDD" id="cd09274">
    <property type="entry name" value="RNase_HI_RT_Ty3"/>
    <property type="match status" value="1"/>
</dbReference>
<keyword evidence="1" id="KW-0808">Transferase</keyword>
<dbReference type="PANTHER" id="PTHR34072">
    <property type="entry name" value="ENZYMATIC POLYPROTEIN-RELATED"/>
    <property type="match status" value="1"/>
</dbReference>
<dbReference type="SUPFAM" id="SSF56672">
    <property type="entry name" value="DNA/RNA polymerases"/>
    <property type="match status" value="1"/>
</dbReference>
<evidence type="ECO:0000256" key="3">
    <source>
        <dbReference type="ARBA" id="ARBA00022722"/>
    </source>
</evidence>
<dbReference type="EMBL" id="BQNB010010560">
    <property type="protein sequence ID" value="GJS78916.1"/>
    <property type="molecule type" value="Genomic_DNA"/>
</dbReference>
<evidence type="ECO:0000313" key="9">
    <source>
        <dbReference type="EMBL" id="GJS78916.1"/>
    </source>
</evidence>
<keyword evidence="6 9" id="KW-0695">RNA-directed DNA polymerase</keyword>
<evidence type="ECO:0000256" key="2">
    <source>
        <dbReference type="ARBA" id="ARBA00022695"/>
    </source>
</evidence>
<organism evidence="9 10">
    <name type="scientific">Tanacetum coccineum</name>
    <dbReference type="NCBI Taxonomy" id="301880"/>
    <lineage>
        <taxon>Eukaryota</taxon>
        <taxon>Viridiplantae</taxon>
        <taxon>Streptophyta</taxon>
        <taxon>Embryophyta</taxon>
        <taxon>Tracheophyta</taxon>
        <taxon>Spermatophyta</taxon>
        <taxon>Magnoliopsida</taxon>
        <taxon>eudicotyledons</taxon>
        <taxon>Gunneridae</taxon>
        <taxon>Pentapetalae</taxon>
        <taxon>asterids</taxon>
        <taxon>campanulids</taxon>
        <taxon>Asterales</taxon>
        <taxon>Asteraceae</taxon>
        <taxon>Asteroideae</taxon>
        <taxon>Anthemideae</taxon>
        <taxon>Anthemidinae</taxon>
        <taxon>Tanacetum</taxon>
    </lineage>
</organism>
<sequence>MVSSLGMDTTAPEGVNGNIEGSNRGAPDFSTIIAQQLQNLLPVMLAQELAFQTLKDRLCNAPALALPDGPEDFVVYCDASGIRLGYVLMQRGKVIAYASRQLKMHENSYMTHDLELGAVMFALKIWRHYLYGTNRVIYTDHKSLHHIFSQKELNMRQRRWIELVSDYDYEIRYHPGKVNVVADALSRKERVKPKRIRAMNIILQSSIKDRILTAQKEAEDESAGLQKGLDEMIELKNDGALYYLDRIWVPLKGDVKTLIMDEAHKSKYSVHPRADKMYYDLRS</sequence>
<evidence type="ECO:0000259" key="8">
    <source>
        <dbReference type="Pfam" id="PF17917"/>
    </source>
</evidence>